<dbReference type="AlphaFoldDB" id="O45402"/>
<dbReference type="PIR" id="T21296">
    <property type="entry name" value="T21296"/>
</dbReference>
<dbReference type="RefSeq" id="NP_501590.2">
    <property type="nucleotide sequence ID" value="NM_069189.2"/>
</dbReference>
<dbReference type="KEGG" id="cel:CELE_F23B2.3"/>
<evidence type="ECO:0000256" key="9">
    <source>
        <dbReference type="ARBA" id="ARBA00023136"/>
    </source>
</evidence>
<proteinExistence type="inferred from homology"/>
<dbReference type="OrthoDB" id="8065060at2759"/>
<dbReference type="PRINTS" id="PR01078">
    <property type="entry name" value="AMINACHANNEL"/>
</dbReference>
<dbReference type="InParanoid" id="O45402"/>
<evidence type="ECO:0000256" key="8">
    <source>
        <dbReference type="ARBA" id="ARBA00023065"/>
    </source>
</evidence>
<evidence type="ECO:0000256" key="13">
    <source>
        <dbReference type="RuleBase" id="RU000679"/>
    </source>
</evidence>
<evidence type="ECO:0000256" key="14">
    <source>
        <dbReference type="SAM" id="Phobius"/>
    </source>
</evidence>
<sequence>MNSPPISPYHVDFRAGSSKESLSPSTPSPMYPKCNFRYNDSRTQMIIEVPMAQLKKFQKAEGTISVKRETQHFCETTTMHGPKRIFKGKRIFTKLFWLIMVLGSLGLLIYQCWILSASYLSKPIVSQVSFLIPEDGMEFPSVTVCNFTPIRKSYIEAMNRTGDVSPDMINYLMNWFTEIPILLGNTDQQSLNKGNEELREYQSIHPNFTVDQFFMDASFDCSDLMKLCSFQGESFDCCSLASPTLTPVGKCFTLDLSKSPMNKQTEPGIRAGLSLTLDANLDEQFDSSTGIDALLPNSFVNGFRYFVHPKDTIPNLASDEYTVSPNSVAYSAISKFRYVLLPPNDWGNCTEDYPYGIQSNLSYTSGNCLSLCKAKYFMNQCGCTPALYNIGNNFQECTPFETYNCVNNSLSLLNEETGKMEFQPPSCTRCGQQCDSQVYRADNSNGNQFSAGAFNYFNSKNSSWSVDYMKSNFQMIRIFYRDMSYTEYNQVQDASITDLLSAIGGNMGMFLGGSVITIVELFLFFSKVFWIGFSKTRRNYLYSKRANEKAHKKEVVETVEKMKVIASQGNLTSLSDATCATPPLKLSSPNKKVEFRINFEDLASQLDFDSSECKGKSEKSSNLQKY</sequence>
<dbReference type="GO" id="GO:0005886">
    <property type="term" value="C:plasma membrane"/>
    <property type="evidence" value="ECO:0000318"/>
    <property type="project" value="GO_Central"/>
</dbReference>
<keyword evidence="10" id="KW-0325">Glycoprotein</keyword>
<comment type="subcellular location">
    <subcellularLocation>
        <location evidence="1">Membrane</location>
        <topology evidence="1">Multi-pass membrane protein</topology>
    </subcellularLocation>
</comment>
<dbReference type="PANTHER" id="PTHR11690">
    <property type="entry name" value="AMILORIDE-SENSITIVE SODIUM CHANNEL-RELATED"/>
    <property type="match status" value="1"/>
</dbReference>
<evidence type="ECO:0000256" key="2">
    <source>
        <dbReference type="ARBA" id="ARBA00007193"/>
    </source>
</evidence>
<feature type="transmembrane region" description="Helical" evidence="14">
    <location>
        <begin position="95"/>
        <end position="120"/>
    </location>
</feature>
<evidence type="ECO:0000256" key="3">
    <source>
        <dbReference type="ARBA" id="ARBA00022448"/>
    </source>
</evidence>
<dbReference type="CTD" id="184882"/>
<dbReference type="GO" id="GO:0035725">
    <property type="term" value="P:sodium ion transmembrane transport"/>
    <property type="evidence" value="ECO:0000318"/>
    <property type="project" value="GO_Central"/>
</dbReference>
<accession>O45402</accession>
<protein>
    <submittedName>
        <fullName evidence="15">DEgenerin Linked to Mechanosensation</fullName>
    </submittedName>
</protein>
<dbReference type="STRING" id="6239.F23B2.3.1"/>
<evidence type="ECO:0000313" key="17">
    <source>
        <dbReference type="WormBase" id="F23B2.3"/>
    </source>
</evidence>
<dbReference type="PhylomeDB" id="O45402"/>
<gene>
    <name evidence="15 17" type="primary">delm-1</name>
    <name evidence="15" type="ORF">CELE_F23B2.3</name>
    <name evidence="17" type="ORF">F23B2.3</name>
</gene>
<reference evidence="15 16" key="1">
    <citation type="journal article" date="1998" name="Science">
        <title>Genome sequence of the nematode C. elegans: a platform for investigating biology.</title>
        <authorList>
            <consortium name="The C. elegans sequencing consortium"/>
            <person name="Sulson J.E."/>
            <person name="Waterston R."/>
        </authorList>
    </citation>
    <scope>NUCLEOTIDE SEQUENCE [LARGE SCALE GENOMIC DNA]</scope>
    <source>
        <strain evidence="15 16">Bristol N2</strain>
    </source>
</reference>
<keyword evidence="8 13" id="KW-0406">Ion transport</keyword>
<dbReference type="InterPro" id="IPR001873">
    <property type="entry name" value="ENaC"/>
</dbReference>
<keyword evidence="6 14" id="KW-1133">Transmembrane helix</keyword>
<evidence type="ECO:0000256" key="7">
    <source>
        <dbReference type="ARBA" id="ARBA00023053"/>
    </source>
</evidence>
<keyword evidence="12 13" id="KW-0407">Ion channel</keyword>
<feature type="transmembrane region" description="Helical" evidence="14">
    <location>
        <begin position="507"/>
        <end position="530"/>
    </location>
</feature>
<evidence type="ECO:0000256" key="6">
    <source>
        <dbReference type="ARBA" id="ARBA00022989"/>
    </source>
</evidence>
<dbReference type="GeneID" id="184882"/>
<evidence type="ECO:0000313" key="15">
    <source>
        <dbReference type="EMBL" id="CAB05178.2"/>
    </source>
</evidence>
<evidence type="ECO:0000256" key="10">
    <source>
        <dbReference type="ARBA" id="ARBA00023180"/>
    </source>
</evidence>
<dbReference type="AGR" id="WB:WBGene00009073"/>
<evidence type="ECO:0000313" key="16">
    <source>
        <dbReference type="Proteomes" id="UP000001940"/>
    </source>
</evidence>
<dbReference type="PaxDb" id="6239-F23B2.3"/>
<dbReference type="Reactome" id="R-CEL-2672351">
    <property type="pathway name" value="Stimuli-sensing channels"/>
</dbReference>
<evidence type="ECO:0000256" key="1">
    <source>
        <dbReference type="ARBA" id="ARBA00004141"/>
    </source>
</evidence>
<dbReference type="Gene3D" id="1.10.287.770">
    <property type="entry name" value="YojJ-like"/>
    <property type="match status" value="1"/>
</dbReference>
<dbReference type="eggNOG" id="KOG4294">
    <property type="taxonomic scope" value="Eukaryota"/>
</dbReference>
<keyword evidence="16" id="KW-1185">Reference proteome</keyword>
<keyword evidence="7" id="KW-0915">Sodium</keyword>
<dbReference type="GO" id="GO:0015280">
    <property type="term" value="F:ligand-gated sodium channel activity"/>
    <property type="evidence" value="ECO:0000318"/>
    <property type="project" value="GO_Central"/>
</dbReference>
<dbReference type="Gene3D" id="2.60.470.10">
    <property type="entry name" value="Acid-sensing ion channels like domains"/>
    <property type="match status" value="1"/>
</dbReference>
<dbReference type="SMR" id="O45402"/>
<dbReference type="Proteomes" id="UP000001940">
    <property type="component" value="Chromosome IV"/>
</dbReference>
<keyword evidence="5 13" id="KW-0812">Transmembrane</keyword>
<dbReference type="UCSC" id="F23B2.3">
    <property type="organism name" value="c. elegans"/>
</dbReference>
<dbReference type="EMBL" id="BX284604">
    <property type="protein sequence ID" value="CAB05178.2"/>
    <property type="molecule type" value="Genomic_DNA"/>
</dbReference>
<dbReference type="Pfam" id="PF00858">
    <property type="entry name" value="ASC"/>
    <property type="match status" value="1"/>
</dbReference>
<keyword evidence="9 14" id="KW-0472">Membrane</keyword>
<keyword evidence="4 13" id="KW-0894">Sodium channel</keyword>
<evidence type="ECO:0000256" key="11">
    <source>
        <dbReference type="ARBA" id="ARBA00023201"/>
    </source>
</evidence>
<dbReference type="PANTHER" id="PTHR11690:SF273">
    <property type="entry name" value="DEGENERIN LIKE-RELATED"/>
    <property type="match status" value="1"/>
</dbReference>
<dbReference type="OMA" id="TNEIWIN"/>
<evidence type="ECO:0000256" key="4">
    <source>
        <dbReference type="ARBA" id="ARBA00022461"/>
    </source>
</evidence>
<organism evidence="15 16">
    <name type="scientific">Caenorhabditis elegans</name>
    <dbReference type="NCBI Taxonomy" id="6239"/>
    <lineage>
        <taxon>Eukaryota</taxon>
        <taxon>Metazoa</taxon>
        <taxon>Ecdysozoa</taxon>
        <taxon>Nematoda</taxon>
        <taxon>Chromadorea</taxon>
        <taxon>Rhabditida</taxon>
        <taxon>Rhabditina</taxon>
        <taxon>Rhabditomorpha</taxon>
        <taxon>Rhabditoidea</taxon>
        <taxon>Rhabditidae</taxon>
        <taxon>Peloderinae</taxon>
        <taxon>Caenorhabditis</taxon>
    </lineage>
</organism>
<dbReference type="FunCoup" id="O45402">
    <property type="interactions" value="5"/>
</dbReference>
<dbReference type="HOGENOM" id="CLU_023755_0_0_1"/>
<evidence type="ECO:0000256" key="5">
    <source>
        <dbReference type="ARBA" id="ARBA00022692"/>
    </source>
</evidence>
<keyword evidence="11 13" id="KW-0739">Sodium transport</keyword>
<keyword evidence="3 13" id="KW-0813">Transport</keyword>
<evidence type="ECO:0000256" key="12">
    <source>
        <dbReference type="ARBA" id="ARBA00023303"/>
    </source>
</evidence>
<dbReference type="WormBase" id="F23B2.3">
    <property type="protein sequence ID" value="CE35506"/>
    <property type="gene ID" value="WBGene00009073"/>
    <property type="gene designation" value="delm-1"/>
</dbReference>
<name>O45402_CAEEL</name>
<comment type="similarity">
    <text evidence="2 13">Belongs to the amiloride-sensitive sodium channel (TC 1.A.6) family.</text>
</comment>